<evidence type="ECO:0000256" key="1">
    <source>
        <dbReference type="ARBA" id="ARBA00035204"/>
    </source>
</evidence>
<dbReference type="GO" id="GO:0003735">
    <property type="term" value="F:structural constituent of ribosome"/>
    <property type="evidence" value="ECO:0000318"/>
    <property type="project" value="GO_Central"/>
</dbReference>
<gene>
    <name evidence="2" type="primary">WBGene00281457</name>
</gene>
<dbReference type="GO" id="GO:0022625">
    <property type="term" value="C:cytosolic large ribosomal subunit"/>
    <property type="evidence" value="ECO:0000318"/>
    <property type="project" value="GO_Central"/>
</dbReference>
<organism evidence="2 3">
    <name type="scientific">Pristionchus pacificus</name>
    <name type="common">Parasitic nematode worm</name>
    <dbReference type="NCBI Taxonomy" id="54126"/>
    <lineage>
        <taxon>Eukaryota</taxon>
        <taxon>Metazoa</taxon>
        <taxon>Ecdysozoa</taxon>
        <taxon>Nematoda</taxon>
        <taxon>Chromadorea</taxon>
        <taxon>Rhabditida</taxon>
        <taxon>Rhabditina</taxon>
        <taxon>Diplogasteromorpha</taxon>
        <taxon>Diplogasteroidea</taxon>
        <taxon>Neodiplogasteridae</taxon>
        <taxon>Pristionchus</taxon>
    </lineage>
</organism>
<dbReference type="InterPro" id="IPR024096">
    <property type="entry name" value="NO_sig/Golgi_transp_ligand-bd"/>
</dbReference>
<reference evidence="2" key="2">
    <citation type="submission" date="2022-06" db="UniProtKB">
        <authorList>
            <consortium name="EnsemblMetazoa"/>
        </authorList>
    </citation>
    <scope>IDENTIFICATION</scope>
    <source>
        <strain evidence="2">PS312</strain>
    </source>
</reference>
<dbReference type="EnsemblMetazoa" id="PPA43088.1">
    <property type="protein sequence ID" value="PPA43088.1"/>
    <property type="gene ID" value="WBGene00281457"/>
</dbReference>
<dbReference type="Gene3D" id="1.10.287.310">
    <property type="match status" value="1"/>
</dbReference>
<dbReference type="GO" id="GO:0000463">
    <property type="term" value="P:maturation of LSU-rRNA from tricistronic rRNA transcript (SSU-rRNA, 5.8S rRNA, LSU-rRNA)"/>
    <property type="evidence" value="ECO:0000318"/>
    <property type="project" value="GO_Central"/>
</dbReference>
<dbReference type="Proteomes" id="UP000005239">
    <property type="component" value="Unassembled WGS sequence"/>
</dbReference>
<name>A0A2A6CH85_PRIPA</name>
<reference evidence="3" key="1">
    <citation type="journal article" date="2008" name="Nat. Genet.">
        <title>The Pristionchus pacificus genome provides a unique perspective on nematode lifestyle and parasitism.</title>
        <authorList>
            <person name="Dieterich C."/>
            <person name="Clifton S.W."/>
            <person name="Schuster L.N."/>
            <person name="Chinwalla A."/>
            <person name="Delehaunty K."/>
            <person name="Dinkelacker I."/>
            <person name="Fulton L."/>
            <person name="Fulton R."/>
            <person name="Godfrey J."/>
            <person name="Minx P."/>
            <person name="Mitreva M."/>
            <person name="Roeseler W."/>
            <person name="Tian H."/>
            <person name="Witte H."/>
            <person name="Yang S.P."/>
            <person name="Wilson R.K."/>
            <person name="Sommer R.J."/>
        </authorList>
    </citation>
    <scope>NUCLEOTIDE SEQUENCE [LARGE SCALE GENOMIC DNA]</scope>
    <source>
        <strain evidence="3">PS312</strain>
    </source>
</reference>
<protein>
    <recommendedName>
        <fullName evidence="1">Large ribosomal subunit protein uL29</fullName>
    </recommendedName>
</protein>
<dbReference type="SUPFAM" id="SSF111126">
    <property type="entry name" value="Ligand-binding domain in the NO signalling and Golgi transport"/>
    <property type="match status" value="1"/>
</dbReference>
<sequence length="106" mass="12058">VVYVTGGAASKLSKIRVVRKNIARSDRDQTDGQRAAKKCLPTDIRYKKTRAMRRALTKHEASIKSAKQLAITGAYKRETKLLPTLIFIKSVVWKNLFNKEADKLER</sequence>
<dbReference type="InterPro" id="IPR036049">
    <property type="entry name" value="Ribosomal_uL29_sf"/>
</dbReference>
<dbReference type="InterPro" id="IPR045059">
    <property type="entry name" value="Ribosomal_uL29_euk"/>
</dbReference>
<accession>A0A8R1V391</accession>
<evidence type="ECO:0000313" key="3">
    <source>
        <dbReference type="Proteomes" id="UP000005239"/>
    </source>
</evidence>
<evidence type="ECO:0000313" key="2">
    <source>
        <dbReference type="EnsemblMetazoa" id="PPA43088.1"/>
    </source>
</evidence>
<dbReference type="GO" id="GO:0003729">
    <property type="term" value="F:mRNA binding"/>
    <property type="evidence" value="ECO:0000318"/>
    <property type="project" value="GO_Central"/>
</dbReference>
<proteinExistence type="predicted"/>
<dbReference type="AlphaFoldDB" id="A0A2A6CH85"/>
<dbReference type="OrthoDB" id="528635at2759"/>
<dbReference type="GO" id="GO:0006412">
    <property type="term" value="P:translation"/>
    <property type="evidence" value="ECO:0007669"/>
    <property type="project" value="InterPro"/>
</dbReference>
<dbReference type="PANTHER" id="PTHR45722">
    <property type="entry name" value="60S RIBOSOMAL PROTEIN L35"/>
    <property type="match status" value="1"/>
</dbReference>
<dbReference type="FunFam" id="6.10.250.3450:FF:000003">
    <property type="entry name" value="Uncharacterized protein"/>
    <property type="match status" value="1"/>
</dbReference>
<accession>A0A2A6CH85</accession>
<dbReference type="Gene3D" id="6.10.250.3450">
    <property type="match status" value="1"/>
</dbReference>
<keyword evidence="3" id="KW-1185">Reference proteome</keyword>
<dbReference type="PANTHER" id="PTHR45722:SF2">
    <property type="entry name" value="LARGE RIBOSOMAL SUBUNIT PROTEIN UL29-RELATED"/>
    <property type="match status" value="1"/>
</dbReference>